<dbReference type="eggNOG" id="COG4249">
    <property type="taxonomic scope" value="Bacteria"/>
</dbReference>
<evidence type="ECO:0000313" key="3">
    <source>
        <dbReference type="Proteomes" id="UP000028607"/>
    </source>
</evidence>
<proteinExistence type="predicted"/>
<reference evidence="2 3" key="2">
    <citation type="journal article" date="2015" name="Antonie Van Leeuwenhoek">
        <title>Thioclava indica sp. nov., isolated from surface seawater of the Indian Ocean.</title>
        <authorList>
            <person name="Liu Y."/>
            <person name="Lai Q."/>
            <person name="Du J."/>
            <person name="Xu H."/>
            <person name="Jiang L."/>
            <person name="Shao Z."/>
        </authorList>
    </citation>
    <scope>NUCLEOTIDE SEQUENCE [LARGE SCALE GENOMIC DNA]</scope>
    <source>
        <strain evidence="2 3">13D2W-2</strain>
    </source>
</reference>
<comment type="caution">
    <text evidence="2">The sequence shown here is derived from an EMBL/GenBank/DDBJ whole genome shotgun (WGS) entry which is preliminary data.</text>
</comment>
<protein>
    <submittedName>
        <fullName evidence="2">Uncharacterized protein</fullName>
    </submittedName>
</protein>
<keyword evidence="3" id="KW-1185">Reference proteome</keyword>
<dbReference type="AlphaFoldDB" id="A0A085U169"/>
<name>A0A085U169_9RHOB</name>
<keyword evidence="1" id="KW-0732">Signal</keyword>
<accession>A0A085U169</accession>
<dbReference type="STRING" id="1317124.DW2_01120"/>
<dbReference type="Proteomes" id="UP000028607">
    <property type="component" value="Unassembled WGS sequence"/>
</dbReference>
<dbReference type="RefSeq" id="WP_038142661.1">
    <property type="nucleotide sequence ID" value="NZ_AQRC01000001.1"/>
</dbReference>
<gene>
    <name evidence="2" type="ORF">DW2_01120</name>
</gene>
<feature type="chain" id="PRO_5001797644" evidence="1">
    <location>
        <begin position="21"/>
        <end position="136"/>
    </location>
</feature>
<sequence length="136" mass="14829">MKFATAAAMLAAVLGSPVAAQNFTSAAEVRPILDMTRGSWVAIREYGGKDLVYFTHLLAWRCGLREIRYGFNGAAPNTPFKMEQCHDGAAQPNAISGDGVFVSQPGGSVKEVRVKLIYDDGTTDEARFTRDQILMR</sequence>
<organism evidence="2 3">
    <name type="scientific">Thioclava atlantica</name>
    <dbReference type="NCBI Taxonomy" id="1317124"/>
    <lineage>
        <taxon>Bacteria</taxon>
        <taxon>Pseudomonadati</taxon>
        <taxon>Pseudomonadota</taxon>
        <taxon>Alphaproteobacteria</taxon>
        <taxon>Rhodobacterales</taxon>
        <taxon>Paracoccaceae</taxon>
        <taxon>Thioclava</taxon>
    </lineage>
</organism>
<evidence type="ECO:0000313" key="2">
    <source>
        <dbReference type="EMBL" id="KFE36716.1"/>
    </source>
</evidence>
<evidence type="ECO:0000256" key="1">
    <source>
        <dbReference type="SAM" id="SignalP"/>
    </source>
</evidence>
<dbReference type="EMBL" id="AQRC01000001">
    <property type="protein sequence ID" value="KFE36716.1"/>
    <property type="molecule type" value="Genomic_DNA"/>
</dbReference>
<feature type="signal peptide" evidence="1">
    <location>
        <begin position="1"/>
        <end position="20"/>
    </location>
</feature>
<reference evidence="3" key="1">
    <citation type="submission" date="2013-04" db="EMBL/GenBank/DDBJ databases">
        <title>Thioclava sp. 13D2W-2 Genome Sequencing.</title>
        <authorList>
            <person name="Lai Q."/>
            <person name="Li G."/>
            <person name="Shao Z."/>
        </authorList>
    </citation>
    <scope>NUCLEOTIDE SEQUENCE [LARGE SCALE GENOMIC DNA]</scope>
    <source>
        <strain evidence="3">13D2W-2</strain>
    </source>
</reference>
<dbReference type="PATRIC" id="fig|1317124.6.peg.220"/>